<evidence type="ECO:0000313" key="1">
    <source>
        <dbReference type="EMBL" id="KAJ6400245.1"/>
    </source>
</evidence>
<organism evidence="1 2">
    <name type="scientific">Salix udensis</name>
    <dbReference type="NCBI Taxonomy" id="889485"/>
    <lineage>
        <taxon>Eukaryota</taxon>
        <taxon>Viridiplantae</taxon>
        <taxon>Streptophyta</taxon>
        <taxon>Embryophyta</taxon>
        <taxon>Tracheophyta</taxon>
        <taxon>Spermatophyta</taxon>
        <taxon>Magnoliopsida</taxon>
        <taxon>eudicotyledons</taxon>
        <taxon>Gunneridae</taxon>
        <taxon>Pentapetalae</taxon>
        <taxon>rosids</taxon>
        <taxon>fabids</taxon>
        <taxon>Malpighiales</taxon>
        <taxon>Salicaceae</taxon>
        <taxon>Saliceae</taxon>
        <taxon>Salix</taxon>
    </lineage>
</organism>
<protein>
    <submittedName>
        <fullName evidence="1">Uncharacterized protein</fullName>
    </submittedName>
</protein>
<dbReference type="EMBL" id="JAPFFJ010000019">
    <property type="protein sequence ID" value="KAJ6400245.1"/>
    <property type="molecule type" value="Genomic_DNA"/>
</dbReference>
<reference evidence="1 2" key="1">
    <citation type="journal article" date="2023" name="Int. J. Mol. Sci.">
        <title>De Novo Assembly and Annotation of 11 Diverse Shrub Willow (Salix) Genomes Reveals Novel Gene Organization in Sex-Linked Regions.</title>
        <authorList>
            <person name="Hyden B."/>
            <person name="Feng K."/>
            <person name="Yates T.B."/>
            <person name="Jawdy S."/>
            <person name="Cereghino C."/>
            <person name="Smart L.B."/>
            <person name="Muchero W."/>
        </authorList>
    </citation>
    <scope>NUCLEOTIDE SEQUENCE [LARGE SCALE GENOMIC DNA]</scope>
    <source>
        <tissue evidence="1">Shoot tip</tissue>
    </source>
</reference>
<name>A0AAD6J8G9_9ROSI</name>
<sequence>MPEKLQGGLSEGYLVSLILSPPLPWHALAFHLPRAFDRLQALISFRPVDHEHPIPVHYRIHQYQEVQCQPWSMSGRTFFLSCEERKPSFPAPSMQYRFAF</sequence>
<keyword evidence="2" id="KW-1185">Reference proteome</keyword>
<comment type="caution">
    <text evidence="1">The sequence shown here is derived from an EMBL/GenBank/DDBJ whole genome shotgun (WGS) entry which is preliminary data.</text>
</comment>
<proteinExistence type="predicted"/>
<evidence type="ECO:0000313" key="2">
    <source>
        <dbReference type="Proteomes" id="UP001162972"/>
    </source>
</evidence>
<accession>A0AAD6J8G9</accession>
<gene>
    <name evidence="1" type="ORF">OIU84_015821</name>
</gene>
<dbReference type="AlphaFoldDB" id="A0AAD6J8G9"/>
<dbReference type="Proteomes" id="UP001162972">
    <property type="component" value="Chromosome 14"/>
</dbReference>